<dbReference type="Pfam" id="PF02652">
    <property type="entry name" value="Lactate_perm"/>
    <property type="match status" value="1"/>
</dbReference>
<evidence type="ECO:0000256" key="6">
    <source>
        <dbReference type="ARBA" id="ARBA00023136"/>
    </source>
</evidence>
<evidence type="ECO:0000313" key="9">
    <source>
        <dbReference type="Proteomes" id="UP000041254"/>
    </source>
</evidence>
<evidence type="ECO:0000256" key="2">
    <source>
        <dbReference type="ARBA" id="ARBA00022448"/>
    </source>
</evidence>
<dbReference type="EMBL" id="CDMY01000696">
    <property type="protein sequence ID" value="CEM30306.1"/>
    <property type="molecule type" value="Genomic_DNA"/>
</dbReference>
<proteinExistence type="predicted"/>
<organism evidence="8 9">
    <name type="scientific">Vitrella brassicaformis (strain CCMP3155)</name>
    <dbReference type="NCBI Taxonomy" id="1169540"/>
    <lineage>
        <taxon>Eukaryota</taxon>
        <taxon>Sar</taxon>
        <taxon>Alveolata</taxon>
        <taxon>Colpodellida</taxon>
        <taxon>Vitrellaceae</taxon>
        <taxon>Vitrella</taxon>
    </lineage>
</organism>
<keyword evidence="4 7" id="KW-0812">Transmembrane</keyword>
<feature type="transmembrane region" description="Helical" evidence="7">
    <location>
        <begin position="212"/>
        <end position="232"/>
    </location>
</feature>
<name>A0A0G4GK67_VITBC</name>
<keyword evidence="5 7" id="KW-1133">Transmembrane helix</keyword>
<feature type="non-terminal residue" evidence="8">
    <location>
        <position position="1"/>
    </location>
</feature>
<dbReference type="STRING" id="1169540.A0A0G4GK67"/>
<dbReference type="GO" id="GO:0015295">
    <property type="term" value="F:solute:proton symporter activity"/>
    <property type="evidence" value="ECO:0007669"/>
    <property type="project" value="TreeGrafter"/>
</dbReference>
<comment type="subcellular location">
    <subcellularLocation>
        <location evidence="1">Cell membrane</location>
        <topology evidence="1">Multi-pass membrane protein</topology>
    </subcellularLocation>
</comment>
<dbReference type="InterPro" id="IPR003804">
    <property type="entry name" value="Lactate_perm"/>
</dbReference>
<reference evidence="8 9" key="1">
    <citation type="submission" date="2014-11" db="EMBL/GenBank/DDBJ databases">
        <authorList>
            <person name="Zhu J."/>
            <person name="Qi W."/>
            <person name="Song R."/>
        </authorList>
    </citation>
    <scope>NUCLEOTIDE SEQUENCE [LARGE SCALE GENOMIC DNA]</scope>
</reference>
<dbReference type="VEuPathDB" id="CryptoDB:Vbra_18064"/>
<evidence type="ECO:0000256" key="1">
    <source>
        <dbReference type="ARBA" id="ARBA00004651"/>
    </source>
</evidence>
<keyword evidence="9" id="KW-1185">Reference proteome</keyword>
<evidence type="ECO:0000256" key="7">
    <source>
        <dbReference type="SAM" id="Phobius"/>
    </source>
</evidence>
<dbReference type="GO" id="GO:0015129">
    <property type="term" value="F:lactate transmembrane transporter activity"/>
    <property type="evidence" value="ECO:0007669"/>
    <property type="project" value="InterPro"/>
</dbReference>
<feature type="transmembrane region" description="Helical" evidence="7">
    <location>
        <begin position="63"/>
        <end position="82"/>
    </location>
</feature>
<keyword evidence="2" id="KW-0813">Transport</keyword>
<dbReference type="Proteomes" id="UP000041254">
    <property type="component" value="Unassembled WGS sequence"/>
</dbReference>
<feature type="transmembrane region" description="Helical" evidence="7">
    <location>
        <begin position="137"/>
        <end position="155"/>
    </location>
</feature>
<evidence type="ECO:0000256" key="3">
    <source>
        <dbReference type="ARBA" id="ARBA00022475"/>
    </source>
</evidence>
<keyword evidence="3" id="KW-1003">Cell membrane</keyword>
<dbReference type="InParanoid" id="A0A0G4GK67"/>
<evidence type="ECO:0008006" key="10">
    <source>
        <dbReference type="Google" id="ProtNLM"/>
    </source>
</evidence>
<dbReference type="PANTHER" id="PTHR30003:SF0">
    <property type="entry name" value="GLYCOLATE PERMEASE GLCA-RELATED"/>
    <property type="match status" value="1"/>
</dbReference>
<accession>A0A0G4GK67</accession>
<protein>
    <recommendedName>
        <fullName evidence="10">L-lactate permease</fullName>
    </recommendedName>
</protein>
<evidence type="ECO:0000256" key="5">
    <source>
        <dbReference type="ARBA" id="ARBA00022989"/>
    </source>
</evidence>
<feature type="transmembrane region" description="Helical" evidence="7">
    <location>
        <begin position="305"/>
        <end position="327"/>
    </location>
</feature>
<evidence type="ECO:0000313" key="8">
    <source>
        <dbReference type="EMBL" id="CEM30306.1"/>
    </source>
</evidence>
<sequence length="331" mass="35452">EVTTIYTMDEGVQAGEGLHAEGLPVLYDQAQLVRMLSEGLEKELPKDASLISLGASKSVWGKLWVAAENTFTIWGTVVVLILTRIKEIGLKQALTAEEPYGELPLGGLGTFRISASLSVFLRDIFTETGVNWGFQTLYVPSIIPFVLVSLLTMLLHRKRLQASPWRIFTETAMRLKTPVIALCGALSLVNLLQRAPEGRDSPATTVGQTLSAALGVGWVVIAPILGALGSFFSGSTTVANLTFGDIQRVAAEDLEMSTTSFLALQSMGAALGNMICIHNILSARTVLGVEEPEGVFIKKTALPALVYYVIGTALGALLIFTTAWWGAVDVA</sequence>
<keyword evidence="6 7" id="KW-0472">Membrane</keyword>
<dbReference type="OrthoDB" id="2266445at2759"/>
<dbReference type="PANTHER" id="PTHR30003">
    <property type="entry name" value="L-LACTATE PERMEASE"/>
    <property type="match status" value="1"/>
</dbReference>
<dbReference type="AlphaFoldDB" id="A0A0G4GK67"/>
<evidence type="ECO:0000256" key="4">
    <source>
        <dbReference type="ARBA" id="ARBA00022692"/>
    </source>
</evidence>
<gene>
    <name evidence="8" type="ORF">Vbra_18064</name>
</gene>
<dbReference type="GO" id="GO:0005886">
    <property type="term" value="C:plasma membrane"/>
    <property type="evidence" value="ECO:0007669"/>
    <property type="project" value="UniProtKB-SubCell"/>
</dbReference>
<feature type="transmembrane region" description="Helical" evidence="7">
    <location>
        <begin position="175"/>
        <end position="192"/>
    </location>
</feature>